<feature type="compositionally biased region" description="Polar residues" evidence="1">
    <location>
        <begin position="90"/>
        <end position="100"/>
    </location>
</feature>
<protein>
    <submittedName>
        <fullName evidence="2">Uncharacterized protein</fullName>
    </submittedName>
</protein>
<dbReference type="AlphaFoldDB" id="A0A1F5KGL9"/>
<dbReference type="EMBL" id="MFDD01000014">
    <property type="protein sequence ID" value="OGE40077.1"/>
    <property type="molecule type" value="Genomic_DNA"/>
</dbReference>
<evidence type="ECO:0000313" key="3">
    <source>
        <dbReference type="Proteomes" id="UP000177328"/>
    </source>
</evidence>
<feature type="compositionally biased region" description="Basic and acidic residues" evidence="1">
    <location>
        <begin position="55"/>
        <end position="68"/>
    </location>
</feature>
<name>A0A1F5KGL9_9BACT</name>
<sequence>MAERPTKKRNSPVIAKVVAAGICPVHGPEVIVQGSGGTPKERQAAMDDLAGQVLPHRERADQSRKRDFVSGPPKNWGASWEPRPIWGQGLASNTKGQRVN</sequence>
<feature type="region of interest" description="Disordered" evidence="1">
    <location>
        <begin position="55"/>
        <end position="100"/>
    </location>
</feature>
<gene>
    <name evidence="2" type="ORF">A3D25_04715</name>
</gene>
<accession>A0A1F5KGL9</accession>
<reference evidence="2 3" key="1">
    <citation type="journal article" date="2016" name="Nat. Commun.">
        <title>Thousands of microbial genomes shed light on interconnected biogeochemical processes in an aquifer system.</title>
        <authorList>
            <person name="Anantharaman K."/>
            <person name="Brown C.T."/>
            <person name="Hug L.A."/>
            <person name="Sharon I."/>
            <person name="Castelle C.J."/>
            <person name="Probst A.J."/>
            <person name="Thomas B.C."/>
            <person name="Singh A."/>
            <person name="Wilkins M.J."/>
            <person name="Karaoz U."/>
            <person name="Brodie E.L."/>
            <person name="Williams K.H."/>
            <person name="Hubbard S.S."/>
            <person name="Banfield J.F."/>
        </authorList>
    </citation>
    <scope>NUCLEOTIDE SEQUENCE [LARGE SCALE GENOMIC DNA]</scope>
</reference>
<organism evidence="2 3">
    <name type="scientific">Candidatus Daviesbacteria bacterium RIFCSPHIGHO2_02_FULL_43_12</name>
    <dbReference type="NCBI Taxonomy" id="1797776"/>
    <lineage>
        <taxon>Bacteria</taxon>
        <taxon>Candidatus Daviesiibacteriota</taxon>
    </lineage>
</organism>
<dbReference type="Proteomes" id="UP000177328">
    <property type="component" value="Unassembled WGS sequence"/>
</dbReference>
<proteinExistence type="predicted"/>
<evidence type="ECO:0000313" key="2">
    <source>
        <dbReference type="EMBL" id="OGE40077.1"/>
    </source>
</evidence>
<evidence type="ECO:0000256" key="1">
    <source>
        <dbReference type="SAM" id="MobiDB-lite"/>
    </source>
</evidence>
<comment type="caution">
    <text evidence="2">The sequence shown here is derived from an EMBL/GenBank/DDBJ whole genome shotgun (WGS) entry which is preliminary data.</text>
</comment>